<evidence type="ECO:0000259" key="1">
    <source>
        <dbReference type="Pfam" id="PF11195"/>
    </source>
</evidence>
<feature type="domain" description="Thoeris anti-defense 2-like" evidence="1">
    <location>
        <begin position="110"/>
        <end position="179"/>
    </location>
</feature>
<accession>A0A0F9P4A1</accession>
<dbReference type="EMBL" id="LAZR01002848">
    <property type="protein sequence ID" value="KKN24889.1"/>
    <property type="molecule type" value="Genomic_DNA"/>
</dbReference>
<reference evidence="2" key="1">
    <citation type="journal article" date="2015" name="Nature">
        <title>Complex archaea that bridge the gap between prokaryotes and eukaryotes.</title>
        <authorList>
            <person name="Spang A."/>
            <person name="Saw J.H."/>
            <person name="Jorgensen S.L."/>
            <person name="Zaremba-Niedzwiedzka K."/>
            <person name="Martijn J."/>
            <person name="Lind A.E."/>
            <person name="van Eijk R."/>
            <person name="Schleper C."/>
            <person name="Guy L."/>
            <person name="Ettema T.J."/>
        </authorList>
    </citation>
    <scope>NUCLEOTIDE SEQUENCE</scope>
</reference>
<dbReference type="AlphaFoldDB" id="A0A0F9P4A1"/>
<dbReference type="InterPro" id="IPR021361">
    <property type="entry name" value="Tad2-like_dom"/>
</dbReference>
<name>A0A0F9P4A1_9ZZZZ</name>
<protein>
    <recommendedName>
        <fullName evidence="1">Thoeris anti-defense 2-like domain-containing protein</fullName>
    </recommendedName>
</protein>
<sequence length="184" mass="21243">MGAKRIATWFACEVGEGWVSKSSDMFPGEDSDYWDNFQFSFTSDPMRAHRFTAENVKKAAWLLGGKARKFIVESDKFHVENLTAEEEKIAGWIPVDMSVSDSHMKVEPKTFGWALDRLRDGIYVYRRGWNGKNQFLGLTDKINQYTPFITLPYIWIQTVQGERVPWLASQTDMLADDWESNVGR</sequence>
<dbReference type="Pfam" id="PF11195">
    <property type="entry name" value="Tad2-like"/>
    <property type="match status" value="1"/>
</dbReference>
<proteinExistence type="predicted"/>
<comment type="caution">
    <text evidence="2">The sequence shown here is derived from an EMBL/GenBank/DDBJ whole genome shotgun (WGS) entry which is preliminary data.</text>
</comment>
<evidence type="ECO:0000313" key="2">
    <source>
        <dbReference type="EMBL" id="KKN24889.1"/>
    </source>
</evidence>
<gene>
    <name evidence="2" type="ORF">LCGC14_0890390</name>
</gene>
<organism evidence="2">
    <name type="scientific">marine sediment metagenome</name>
    <dbReference type="NCBI Taxonomy" id="412755"/>
    <lineage>
        <taxon>unclassified sequences</taxon>
        <taxon>metagenomes</taxon>
        <taxon>ecological metagenomes</taxon>
    </lineage>
</organism>